<feature type="signal peptide" evidence="2">
    <location>
        <begin position="1"/>
        <end position="33"/>
    </location>
</feature>
<dbReference type="EMBL" id="SNXS01000017">
    <property type="protein sequence ID" value="TDP59713.1"/>
    <property type="molecule type" value="Genomic_DNA"/>
</dbReference>
<name>A0A4R6QCY8_9BURK</name>
<evidence type="ECO:0000313" key="3">
    <source>
        <dbReference type="EMBL" id="TDP59713.1"/>
    </source>
</evidence>
<organism evidence="3 4">
    <name type="scientific">Roseateles toxinivorans</name>
    <dbReference type="NCBI Taxonomy" id="270368"/>
    <lineage>
        <taxon>Bacteria</taxon>
        <taxon>Pseudomonadati</taxon>
        <taxon>Pseudomonadota</taxon>
        <taxon>Betaproteobacteria</taxon>
        <taxon>Burkholderiales</taxon>
        <taxon>Sphaerotilaceae</taxon>
        <taxon>Roseateles</taxon>
    </lineage>
</organism>
<keyword evidence="4" id="KW-1185">Reference proteome</keyword>
<dbReference type="InParanoid" id="A0A4R6QCY8"/>
<keyword evidence="2" id="KW-0732">Signal</keyword>
<gene>
    <name evidence="3" type="ORF">DES47_11731</name>
</gene>
<feature type="chain" id="PRO_5020853554" evidence="2">
    <location>
        <begin position="34"/>
        <end position="229"/>
    </location>
</feature>
<dbReference type="AlphaFoldDB" id="A0A4R6QCY8"/>
<proteinExistence type="predicted"/>
<feature type="region of interest" description="Disordered" evidence="1">
    <location>
        <begin position="74"/>
        <end position="128"/>
    </location>
</feature>
<protein>
    <submittedName>
        <fullName evidence="3">Uncharacterized protein</fullName>
    </submittedName>
</protein>
<reference evidence="3 4" key="1">
    <citation type="submission" date="2019-03" db="EMBL/GenBank/DDBJ databases">
        <title>Genomic Encyclopedia of Type Strains, Phase IV (KMG-IV): sequencing the most valuable type-strain genomes for metagenomic binning, comparative biology and taxonomic classification.</title>
        <authorList>
            <person name="Goeker M."/>
        </authorList>
    </citation>
    <scope>NUCLEOTIDE SEQUENCE [LARGE SCALE GENOMIC DNA]</scope>
    <source>
        <strain evidence="3 4">DSM 16998</strain>
    </source>
</reference>
<evidence type="ECO:0000313" key="4">
    <source>
        <dbReference type="Proteomes" id="UP000295361"/>
    </source>
</evidence>
<sequence length="229" mass="24039">MQHPAAQWSKRCRVVTMLLGLVWILVLAPSALAQTPEPSAPPAAASAPAATPLLFHNRRIVDFRASLLRRRRPERLAARRHARRGLARRDAPAAARGPGEPRVRRPAPPGRGRRLLRRGDGGGLSADAPGVDAARQAAGPLGRAVPGLAWCEPDPRPRRHLCRACAAGGPLHGRAGELGPVLAAAGLLDHLCAAPVRLHPALGRALDGLAAGGAGALCAGHRRGWSRRP</sequence>
<feature type="compositionally biased region" description="Basic residues" evidence="1">
    <location>
        <begin position="74"/>
        <end position="86"/>
    </location>
</feature>
<accession>A0A4R6QCY8</accession>
<dbReference type="Proteomes" id="UP000295361">
    <property type="component" value="Unassembled WGS sequence"/>
</dbReference>
<evidence type="ECO:0000256" key="1">
    <source>
        <dbReference type="SAM" id="MobiDB-lite"/>
    </source>
</evidence>
<evidence type="ECO:0000256" key="2">
    <source>
        <dbReference type="SAM" id="SignalP"/>
    </source>
</evidence>
<comment type="caution">
    <text evidence="3">The sequence shown here is derived from an EMBL/GenBank/DDBJ whole genome shotgun (WGS) entry which is preliminary data.</text>
</comment>